<proteinExistence type="predicted"/>
<keyword evidence="1" id="KW-1133">Transmembrane helix</keyword>
<feature type="transmembrane region" description="Helical" evidence="1">
    <location>
        <begin position="59"/>
        <end position="79"/>
    </location>
</feature>
<accession>A0A0R2MWE8</accession>
<reference evidence="2 3" key="1">
    <citation type="journal article" date="2015" name="Genome Announc.">
        <title>Expanding the biotechnology potential of lactobacilli through comparative genomics of 213 strains and associated genera.</title>
        <authorList>
            <person name="Sun Z."/>
            <person name="Harris H.M."/>
            <person name="McCann A."/>
            <person name="Guo C."/>
            <person name="Argimon S."/>
            <person name="Zhang W."/>
            <person name="Yang X."/>
            <person name="Jeffery I.B."/>
            <person name="Cooney J.C."/>
            <person name="Kagawa T.F."/>
            <person name="Liu W."/>
            <person name="Song Y."/>
            <person name="Salvetti E."/>
            <person name="Wrobel A."/>
            <person name="Rasinkangas P."/>
            <person name="Parkhill J."/>
            <person name="Rea M.C."/>
            <person name="O'Sullivan O."/>
            <person name="Ritari J."/>
            <person name="Douillard F.P."/>
            <person name="Paul Ross R."/>
            <person name="Yang R."/>
            <person name="Briner A.E."/>
            <person name="Felis G.E."/>
            <person name="de Vos W.M."/>
            <person name="Barrangou R."/>
            <person name="Klaenhammer T.R."/>
            <person name="Caufield P.W."/>
            <person name="Cui Y."/>
            <person name="Zhang H."/>
            <person name="O'Toole P.W."/>
        </authorList>
    </citation>
    <scope>NUCLEOTIDE SEQUENCE [LARGE SCALE GENOMIC DNA]</scope>
    <source>
        <strain evidence="2 3">DSM 24301</strain>
    </source>
</reference>
<dbReference type="RefSeq" id="WP_054776908.1">
    <property type="nucleotide sequence ID" value="NZ_JQCE01000035.1"/>
</dbReference>
<name>A0A0R2MWE8_9LACO</name>
<evidence type="ECO:0000313" key="3">
    <source>
        <dbReference type="Proteomes" id="UP000050969"/>
    </source>
</evidence>
<keyword evidence="1" id="KW-0812">Transmembrane</keyword>
<evidence type="ECO:0000256" key="1">
    <source>
        <dbReference type="SAM" id="Phobius"/>
    </source>
</evidence>
<feature type="transmembrane region" description="Helical" evidence="1">
    <location>
        <begin position="37"/>
        <end position="53"/>
    </location>
</feature>
<keyword evidence="1" id="KW-0472">Membrane</keyword>
<feature type="transmembrane region" description="Helical" evidence="1">
    <location>
        <begin position="6"/>
        <end position="25"/>
    </location>
</feature>
<dbReference type="EMBL" id="JQCE01000035">
    <property type="protein sequence ID" value="KRO16576.1"/>
    <property type="molecule type" value="Genomic_DNA"/>
</dbReference>
<dbReference type="AlphaFoldDB" id="A0A0R2MWE8"/>
<evidence type="ECO:0000313" key="2">
    <source>
        <dbReference type="EMBL" id="KRO16576.1"/>
    </source>
</evidence>
<dbReference type="Proteomes" id="UP000050969">
    <property type="component" value="Unassembled WGS sequence"/>
</dbReference>
<keyword evidence="3" id="KW-1185">Reference proteome</keyword>
<dbReference type="STRING" id="1293598.IV56_GL001018"/>
<protein>
    <submittedName>
        <fullName evidence="2">Uncharacterized protein</fullName>
    </submittedName>
</protein>
<sequence length="85" mass="9652">MMVGSAVNMVWRSLIIIALSAGILYTDAISVEHDFNAYTRVLFAVFVLAMLAWHNELGVWLVIVISLIGLGVVAWLYWYKQQKHN</sequence>
<dbReference type="PATRIC" id="fig|1293598.4.peg.1068"/>
<comment type="caution">
    <text evidence="2">The sequence shown here is derived from an EMBL/GenBank/DDBJ whole genome shotgun (WGS) entry which is preliminary data.</text>
</comment>
<organism evidence="2 3">
    <name type="scientific">Lacticaseibacillus saniviri JCM 17471 = DSM 24301</name>
    <dbReference type="NCBI Taxonomy" id="1293598"/>
    <lineage>
        <taxon>Bacteria</taxon>
        <taxon>Bacillati</taxon>
        <taxon>Bacillota</taxon>
        <taxon>Bacilli</taxon>
        <taxon>Lactobacillales</taxon>
        <taxon>Lactobacillaceae</taxon>
        <taxon>Lacticaseibacillus</taxon>
    </lineage>
</organism>
<gene>
    <name evidence="2" type="ORF">IV56_GL001018</name>
</gene>